<dbReference type="GO" id="GO:0004049">
    <property type="term" value="F:anthranilate synthase activity"/>
    <property type="evidence" value="ECO:0007669"/>
    <property type="project" value="UniProtKB-UniRule"/>
</dbReference>
<proteinExistence type="predicted"/>
<dbReference type="Pfam" id="PF00425">
    <property type="entry name" value="Chorismate_bind"/>
    <property type="match status" value="1"/>
</dbReference>
<comment type="pathway">
    <text evidence="2">Amino-acid biosynthesis; L-tryptophan biosynthesis; L-tryptophan from chorismate: step 1/5.</text>
</comment>
<dbReference type="Pfam" id="PF00117">
    <property type="entry name" value="GATase"/>
    <property type="match status" value="1"/>
</dbReference>
<dbReference type="InterPro" id="IPR029062">
    <property type="entry name" value="Class_I_gatase-like"/>
</dbReference>
<reference evidence="6" key="2">
    <citation type="submission" date="2020-09" db="EMBL/GenBank/DDBJ databases">
        <authorList>
            <person name="Sun Q."/>
            <person name="Zhou Y."/>
        </authorList>
    </citation>
    <scope>NUCLEOTIDE SEQUENCE</scope>
    <source>
        <strain evidence="6">CGMCC 1.15371</strain>
    </source>
</reference>
<dbReference type="InterPro" id="IPR019999">
    <property type="entry name" value="Anth_synth_I-like"/>
</dbReference>
<name>A0A8J2YF31_9BACL</name>
<dbReference type="Proteomes" id="UP000628775">
    <property type="component" value="Unassembled WGS sequence"/>
</dbReference>
<reference evidence="6" key="1">
    <citation type="journal article" date="2014" name="Int. J. Syst. Evol. Microbiol.">
        <title>Complete genome sequence of Corynebacterium casei LMG S-19264T (=DSM 44701T), isolated from a smear-ripened cheese.</title>
        <authorList>
            <consortium name="US DOE Joint Genome Institute (JGI-PGF)"/>
            <person name="Walter F."/>
            <person name="Albersmeier A."/>
            <person name="Kalinowski J."/>
            <person name="Ruckert C."/>
        </authorList>
    </citation>
    <scope>NUCLEOTIDE SEQUENCE</scope>
    <source>
        <strain evidence="6">CGMCC 1.15371</strain>
    </source>
</reference>
<evidence type="ECO:0000259" key="3">
    <source>
        <dbReference type="Pfam" id="PF00117"/>
    </source>
</evidence>
<dbReference type="NCBIfam" id="TIGR01815">
    <property type="entry name" value="TrpE-clade3"/>
    <property type="match status" value="1"/>
</dbReference>
<keyword evidence="2" id="KW-0456">Lyase</keyword>
<dbReference type="PANTHER" id="PTHR11236">
    <property type="entry name" value="AMINOBENZOATE/ANTHRANILATE SYNTHASE"/>
    <property type="match status" value="1"/>
</dbReference>
<dbReference type="InterPro" id="IPR006805">
    <property type="entry name" value="Anth_synth_I_N"/>
</dbReference>
<keyword evidence="2" id="KW-0822">Tryptophan biosynthesis</keyword>
<dbReference type="InterPro" id="IPR006221">
    <property type="entry name" value="TrpG/PapA_dom"/>
</dbReference>
<comment type="catalytic activity">
    <reaction evidence="2">
        <text>chorismate + L-glutamine = anthranilate + pyruvate + L-glutamate + H(+)</text>
        <dbReference type="Rhea" id="RHEA:21732"/>
        <dbReference type="ChEBI" id="CHEBI:15361"/>
        <dbReference type="ChEBI" id="CHEBI:15378"/>
        <dbReference type="ChEBI" id="CHEBI:16567"/>
        <dbReference type="ChEBI" id="CHEBI:29748"/>
        <dbReference type="ChEBI" id="CHEBI:29985"/>
        <dbReference type="ChEBI" id="CHEBI:58359"/>
        <dbReference type="EC" id="4.1.3.27"/>
    </reaction>
</comment>
<dbReference type="InterPro" id="IPR005801">
    <property type="entry name" value="ADC_synthase"/>
</dbReference>
<feature type="domain" description="Glutamine amidotransferase" evidence="3">
    <location>
        <begin position="535"/>
        <end position="707"/>
    </location>
</feature>
<feature type="domain" description="Chorismate-utilising enzyme C-terminal" evidence="4">
    <location>
        <begin position="252"/>
        <end position="503"/>
    </location>
</feature>
<protein>
    <recommendedName>
        <fullName evidence="2">Anthranilate synthase</fullName>
        <ecNumber evidence="2">4.1.3.27</ecNumber>
    </recommendedName>
</protein>
<dbReference type="Pfam" id="PF04715">
    <property type="entry name" value="Anth_synt_I_N"/>
    <property type="match status" value="1"/>
</dbReference>
<dbReference type="InterPro" id="IPR015890">
    <property type="entry name" value="Chorismate_C"/>
</dbReference>
<dbReference type="InterPro" id="IPR017926">
    <property type="entry name" value="GATASE"/>
</dbReference>
<dbReference type="UniPathway" id="UPA00035">
    <property type="reaction ID" value="UER00040"/>
</dbReference>
<evidence type="ECO:0000259" key="4">
    <source>
        <dbReference type="Pfam" id="PF00425"/>
    </source>
</evidence>
<keyword evidence="7" id="KW-1185">Reference proteome</keyword>
<dbReference type="Gene3D" id="3.40.50.880">
    <property type="match status" value="1"/>
</dbReference>
<gene>
    <name evidence="6" type="ORF">GCM10011391_18610</name>
</gene>
<keyword evidence="1" id="KW-0315">Glutamine amidotransferase</keyword>
<dbReference type="RefSeq" id="WP_188692620.1">
    <property type="nucleotide sequence ID" value="NZ_BMIR01000007.1"/>
</dbReference>
<evidence type="ECO:0000256" key="1">
    <source>
        <dbReference type="ARBA" id="ARBA00022962"/>
    </source>
</evidence>
<sequence>MISLTELENEQSHLTLSTPYVKIFRTTQPINEDVEAITTELLMDLDHYKGALFSSNFEYTGRYTRWDVGFVKPPLEIRSQGSAFTIQALNARGQLLLPLIYSHLENAVFLQTVELNSESLSGHLHSSKAIQNEEERTKQITIFDVLRHLQKLFRSSDDAFLGLYGAFGFDLIFQFEHIQQEKMRDLHQDDIHLFLPDELYVVDRKKDIAFRISYDFEVQGQSTTGLQRDGAYTDYTFKPNQELLNTNKDKGYYADLVKKAKPYFYRGDLFEVVPTRVLYKASPLKPSEVFVQLREMNPSPYGFIIHLGEDFLVGSSPEMYVRVEGKRVETCPISGTIQRGNNAIEDADNIKSLLNSVKEESELTMCTDVDRNDKSRVCVPGSVKVIGRRQIEAYSHLFHTVDHIEGELRPEFDAFDAFMTHMWAVTVTGAPKLDALRWIEKYEETPRKWYGGAVGWYTFDGQLNTGLTLRTARLNNGLAEIRVGATLLHESDPLAEEKETEIKVAALEKALIPKQATPTGISEALEHLGRGKTILLVDHEDSFVHTLANYFKQTGAEVITCRSEVARDQLQEKHFDLVVLSPGPGRPERFRLEETIDLAVQKAMPIFGVCLGMQGIAEYFGGRLDVLSVPCHGTPSTLTILEPNGLFKGIDTMKVGRYHSLFVAELPEPLIGTAVTDDNVLMALKHRTLPIYGVQFHPESILSTFEEKGILLVQNLMKILSDRTSIYS</sequence>
<evidence type="ECO:0000313" key="7">
    <source>
        <dbReference type="Proteomes" id="UP000628775"/>
    </source>
</evidence>
<comment type="caution">
    <text evidence="6">The sequence shown here is derived from an EMBL/GenBank/DDBJ whole genome shotgun (WGS) entry which is preliminary data.</text>
</comment>
<keyword evidence="2" id="KW-0057">Aromatic amino acid biosynthesis</keyword>
<evidence type="ECO:0000313" key="6">
    <source>
        <dbReference type="EMBL" id="GGE40113.1"/>
    </source>
</evidence>
<dbReference type="SUPFAM" id="SSF52317">
    <property type="entry name" value="Class I glutamine amidotransferase-like"/>
    <property type="match status" value="1"/>
</dbReference>
<dbReference type="PANTHER" id="PTHR11236:SF9">
    <property type="entry name" value="ANTHRANILATE SYNTHASE COMPONENT 1"/>
    <property type="match status" value="1"/>
</dbReference>
<dbReference type="CDD" id="cd01743">
    <property type="entry name" value="GATase1_Anthranilate_Synthase"/>
    <property type="match status" value="1"/>
</dbReference>
<keyword evidence="2" id="KW-0028">Amino-acid biosynthesis</keyword>
<evidence type="ECO:0000256" key="2">
    <source>
        <dbReference type="PIRNR" id="PIRNR036934"/>
    </source>
</evidence>
<dbReference type="Gene3D" id="3.60.120.10">
    <property type="entry name" value="Anthranilate synthase"/>
    <property type="match status" value="1"/>
</dbReference>
<dbReference type="NCBIfam" id="NF010081">
    <property type="entry name" value="PRK13566.1"/>
    <property type="match status" value="1"/>
</dbReference>
<dbReference type="PRINTS" id="PR00097">
    <property type="entry name" value="ANTSNTHASEII"/>
</dbReference>
<dbReference type="PRINTS" id="PR00096">
    <property type="entry name" value="GATASE"/>
</dbReference>
<dbReference type="PROSITE" id="PS51273">
    <property type="entry name" value="GATASE_TYPE_1"/>
    <property type="match status" value="1"/>
</dbReference>
<dbReference type="PIRSF" id="PIRSF036934">
    <property type="entry name" value="TrpE-G"/>
    <property type="match status" value="1"/>
</dbReference>
<accession>A0A8J2YF31</accession>
<evidence type="ECO:0000259" key="5">
    <source>
        <dbReference type="Pfam" id="PF04715"/>
    </source>
</evidence>
<dbReference type="AlphaFoldDB" id="A0A8J2YF31"/>
<organism evidence="6 7">
    <name type="scientific">Pullulanibacillus camelliae</name>
    <dbReference type="NCBI Taxonomy" id="1707096"/>
    <lineage>
        <taxon>Bacteria</taxon>
        <taxon>Bacillati</taxon>
        <taxon>Bacillota</taxon>
        <taxon>Bacilli</taxon>
        <taxon>Bacillales</taxon>
        <taxon>Sporolactobacillaceae</taxon>
        <taxon>Pullulanibacillus</taxon>
    </lineage>
</organism>
<dbReference type="EMBL" id="BMIR01000007">
    <property type="protein sequence ID" value="GGE40113.1"/>
    <property type="molecule type" value="Genomic_DNA"/>
</dbReference>
<dbReference type="SUPFAM" id="SSF56322">
    <property type="entry name" value="ADC synthase"/>
    <property type="match status" value="1"/>
</dbReference>
<dbReference type="GO" id="GO:0000162">
    <property type="term" value="P:L-tryptophan biosynthetic process"/>
    <property type="evidence" value="ECO:0007669"/>
    <property type="project" value="UniProtKB-UniRule"/>
</dbReference>
<feature type="domain" description="Anthranilate synthase component I N-terminal" evidence="5">
    <location>
        <begin position="52"/>
        <end position="207"/>
    </location>
</feature>
<dbReference type="EC" id="4.1.3.27" evidence="2"/>
<dbReference type="InterPro" id="IPR010112">
    <property type="entry name" value="TrpE-G_bact"/>
</dbReference>